<comment type="subcellular location">
    <subcellularLocation>
        <location evidence="8 9">Nucleus</location>
    </subcellularLocation>
</comment>
<keyword evidence="4 9" id="KW-0805">Transcription regulation</keyword>
<dbReference type="InterPro" id="IPR045174">
    <property type="entry name" value="Dof"/>
</dbReference>
<dbReference type="GO" id="GO:0003700">
    <property type="term" value="F:DNA-binding transcription factor activity"/>
    <property type="evidence" value="ECO:0007669"/>
    <property type="project" value="UniProtKB-UniRule"/>
</dbReference>
<dbReference type="EMBL" id="JAUHHV010000005">
    <property type="protein sequence ID" value="KAK1422682.1"/>
    <property type="molecule type" value="Genomic_DNA"/>
</dbReference>
<organism evidence="12 13">
    <name type="scientific">Tagetes erecta</name>
    <name type="common">African marigold</name>
    <dbReference type="NCBI Taxonomy" id="13708"/>
    <lineage>
        <taxon>Eukaryota</taxon>
        <taxon>Viridiplantae</taxon>
        <taxon>Streptophyta</taxon>
        <taxon>Embryophyta</taxon>
        <taxon>Tracheophyta</taxon>
        <taxon>Spermatophyta</taxon>
        <taxon>Magnoliopsida</taxon>
        <taxon>eudicotyledons</taxon>
        <taxon>Gunneridae</taxon>
        <taxon>Pentapetalae</taxon>
        <taxon>asterids</taxon>
        <taxon>campanulids</taxon>
        <taxon>Asterales</taxon>
        <taxon>Asteraceae</taxon>
        <taxon>Asteroideae</taxon>
        <taxon>Heliantheae alliance</taxon>
        <taxon>Tageteae</taxon>
        <taxon>Tagetes</taxon>
    </lineage>
</organism>
<dbReference type="AlphaFoldDB" id="A0AAD8KLT9"/>
<evidence type="ECO:0000256" key="6">
    <source>
        <dbReference type="ARBA" id="ARBA00023163"/>
    </source>
</evidence>
<evidence type="ECO:0000256" key="8">
    <source>
        <dbReference type="PROSITE-ProRule" id="PRU00071"/>
    </source>
</evidence>
<feature type="compositionally biased region" description="Polar residues" evidence="10">
    <location>
        <begin position="164"/>
        <end position="174"/>
    </location>
</feature>
<keyword evidence="5 8" id="KW-0238">DNA-binding</keyword>
<evidence type="ECO:0000256" key="4">
    <source>
        <dbReference type="ARBA" id="ARBA00023015"/>
    </source>
</evidence>
<feature type="region of interest" description="Disordered" evidence="10">
    <location>
        <begin position="108"/>
        <end position="174"/>
    </location>
</feature>
<keyword evidence="3 9" id="KW-0862">Zinc</keyword>
<dbReference type="PROSITE" id="PS50884">
    <property type="entry name" value="ZF_DOF_2"/>
    <property type="match status" value="1"/>
</dbReference>
<evidence type="ECO:0000313" key="12">
    <source>
        <dbReference type="EMBL" id="KAK1422682.1"/>
    </source>
</evidence>
<name>A0AAD8KLT9_TARER</name>
<feature type="compositionally biased region" description="Polar residues" evidence="10">
    <location>
        <begin position="8"/>
        <end position="25"/>
    </location>
</feature>
<evidence type="ECO:0000256" key="2">
    <source>
        <dbReference type="ARBA" id="ARBA00022771"/>
    </source>
</evidence>
<dbReference type="Proteomes" id="UP001229421">
    <property type="component" value="Unassembled WGS sequence"/>
</dbReference>
<gene>
    <name evidence="12" type="ORF">QVD17_17968</name>
</gene>
<dbReference type="GO" id="GO:0005634">
    <property type="term" value="C:nucleus"/>
    <property type="evidence" value="ECO:0007669"/>
    <property type="project" value="UniProtKB-SubCell"/>
</dbReference>
<keyword evidence="1 9" id="KW-0479">Metal-binding</keyword>
<keyword evidence="6 9" id="KW-0804">Transcription</keyword>
<evidence type="ECO:0000256" key="1">
    <source>
        <dbReference type="ARBA" id="ARBA00022723"/>
    </source>
</evidence>
<evidence type="ECO:0000259" key="11">
    <source>
        <dbReference type="PROSITE" id="PS50884"/>
    </source>
</evidence>
<evidence type="ECO:0000256" key="3">
    <source>
        <dbReference type="ARBA" id="ARBA00022833"/>
    </source>
</evidence>
<dbReference type="PANTHER" id="PTHR31992">
    <property type="entry name" value="DOF ZINC FINGER PROTEIN DOF1.4-RELATED"/>
    <property type="match status" value="1"/>
</dbReference>
<comment type="function">
    <text evidence="9">Transcription factor that binds specifically to a 5'-AA[AG]G-3' consensus core sequence.</text>
</comment>
<feature type="domain" description="Dof-type" evidence="11">
    <location>
        <begin position="32"/>
        <end position="86"/>
    </location>
</feature>
<dbReference type="GO" id="GO:0003677">
    <property type="term" value="F:DNA binding"/>
    <property type="evidence" value="ECO:0007669"/>
    <property type="project" value="UniProtKB-UniRule"/>
</dbReference>
<protein>
    <recommendedName>
        <fullName evidence="9">Dof zinc finger protein</fullName>
    </recommendedName>
</protein>
<dbReference type="Pfam" id="PF02701">
    <property type="entry name" value="Zn_ribbon_Dof"/>
    <property type="match status" value="1"/>
</dbReference>
<dbReference type="InterPro" id="IPR003851">
    <property type="entry name" value="Znf_Dof"/>
</dbReference>
<dbReference type="GO" id="GO:0008270">
    <property type="term" value="F:zinc ion binding"/>
    <property type="evidence" value="ECO:0007669"/>
    <property type="project" value="UniProtKB-KW"/>
</dbReference>
<keyword evidence="13" id="KW-1185">Reference proteome</keyword>
<proteinExistence type="predicted"/>
<sequence length="174" mass="19386">MAGERMMNRQNIRQPQQRLRQTRVTPPNLPPPTCPRCASNRNKFCYYNNKVMSQQRYFCKNCRRFWTHVGRRVRTTPPTDDKPKQNPCMVEIGSSVCQNVASSSFSTQLASTPSSVPPPAENGNSQSSPLLSPPSPSSGSRLPNFAPLDRPKALPVGCDKPDQCHSQTQESIAN</sequence>
<feature type="region of interest" description="Disordered" evidence="10">
    <location>
        <begin position="1"/>
        <end position="32"/>
    </location>
</feature>
<comment type="caution">
    <text evidence="12">The sequence shown here is derived from an EMBL/GenBank/DDBJ whole genome shotgun (WGS) entry which is preliminary data.</text>
</comment>
<reference evidence="12" key="1">
    <citation type="journal article" date="2023" name="bioRxiv">
        <title>Improved chromosome-level genome assembly for marigold (Tagetes erecta).</title>
        <authorList>
            <person name="Jiang F."/>
            <person name="Yuan L."/>
            <person name="Wang S."/>
            <person name="Wang H."/>
            <person name="Xu D."/>
            <person name="Wang A."/>
            <person name="Fan W."/>
        </authorList>
    </citation>
    <scope>NUCLEOTIDE SEQUENCE</scope>
    <source>
        <strain evidence="12">WSJ</strain>
        <tissue evidence="12">Leaf</tissue>
    </source>
</reference>
<evidence type="ECO:0000313" key="13">
    <source>
        <dbReference type="Proteomes" id="UP001229421"/>
    </source>
</evidence>
<accession>A0AAD8KLT9</accession>
<keyword evidence="7 8" id="KW-0539">Nucleus</keyword>
<evidence type="ECO:0000256" key="7">
    <source>
        <dbReference type="ARBA" id="ARBA00023242"/>
    </source>
</evidence>
<evidence type="ECO:0000256" key="5">
    <source>
        <dbReference type="ARBA" id="ARBA00023125"/>
    </source>
</evidence>
<keyword evidence="2 8" id="KW-0863">Zinc-finger</keyword>
<evidence type="ECO:0000256" key="10">
    <source>
        <dbReference type="SAM" id="MobiDB-lite"/>
    </source>
</evidence>
<evidence type="ECO:0000256" key="9">
    <source>
        <dbReference type="RuleBase" id="RU369094"/>
    </source>
</evidence>